<accession>A0A9D1LUU2</accession>
<dbReference type="Proteomes" id="UP000824111">
    <property type="component" value="Unassembled WGS sequence"/>
</dbReference>
<gene>
    <name evidence="1" type="ORF">IAB04_02975</name>
</gene>
<protein>
    <submittedName>
        <fullName evidence="1">Uncharacterized protein</fullName>
    </submittedName>
</protein>
<comment type="caution">
    <text evidence="1">The sequence shown here is derived from an EMBL/GenBank/DDBJ whole genome shotgun (WGS) entry which is preliminary data.</text>
</comment>
<proteinExistence type="predicted"/>
<dbReference type="EMBL" id="DVND01000077">
    <property type="protein sequence ID" value="HIU48302.1"/>
    <property type="molecule type" value="Genomic_DNA"/>
</dbReference>
<sequence length="133" mass="15114">MTVFKDQAQRERWEKLIEIYLDDVRGSVSADGTITGFFDDSPDVALRERMWVAYSLLSDTLEESIQKANQIIERSNMITDAGEYTCCHFVPMIAAQMILKHREKLSEKAYDLLFRYLCASGTPACIGRVGVLP</sequence>
<evidence type="ECO:0000313" key="2">
    <source>
        <dbReference type="Proteomes" id="UP000824111"/>
    </source>
</evidence>
<evidence type="ECO:0000313" key="1">
    <source>
        <dbReference type="EMBL" id="HIU48302.1"/>
    </source>
</evidence>
<name>A0A9D1LUU2_9FIRM</name>
<organism evidence="1 2">
    <name type="scientific">Candidatus Avimonoglobus intestinipullorum</name>
    <dbReference type="NCBI Taxonomy" id="2840699"/>
    <lineage>
        <taxon>Bacteria</taxon>
        <taxon>Bacillati</taxon>
        <taxon>Bacillota</taxon>
        <taxon>Clostridia</taxon>
        <taxon>Eubacteriales</taxon>
        <taxon>Candidatus Avimonoglobus</taxon>
    </lineage>
</organism>
<dbReference type="AlphaFoldDB" id="A0A9D1LUU2"/>
<reference evidence="1" key="1">
    <citation type="submission" date="2020-10" db="EMBL/GenBank/DDBJ databases">
        <authorList>
            <person name="Gilroy R."/>
        </authorList>
    </citation>
    <scope>NUCLEOTIDE SEQUENCE</scope>
    <source>
        <strain evidence="1">ChiSjej4B22-9803</strain>
    </source>
</reference>
<reference evidence="1" key="2">
    <citation type="journal article" date="2021" name="PeerJ">
        <title>Extensive microbial diversity within the chicken gut microbiome revealed by metagenomics and culture.</title>
        <authorList>
            <person name="Gilroy R."/>
            <person name="Ravi A."/>
            <person name="Getino M."/>
            <person name="Pursley I."/>
            <person name="Horton D.L."/>
            <person name="Alikhan N.F."/>
            <person name="Baker D."/>
            <person name="Gharbi K."/>
            <person name="Hall N."/>
            <person name="Watson M."/>
            <person name="Adriaenssens E.M."/>
            <person name="Foster-Nyarko E."/>
            <person name="Jarju S."/>
            <person name="Secka A."/>
            <person name="Antonio M."/>
            <person name="Oren A."/>
            <person name="Chaudhuri R.R."/>
            <person name="La Ragione R."/>
            <person name="Hildebrand F."/>
            <person name="Pallen M.J."/>
        </authorList>
    </citation>
    <scope>NUCLEOTIDE SEQUENCE</scope>
    <source>
        <strain evidence="1">ChiSjej4B22-9803</strain>
    </source>
</reference>